<evidence type="ECO:0000259" key="6">
    <source>
        <dbReference type="Pfam" id="PF07602"/>
    </source>
</evidence>
<feature type="region of interest" description="Disordered" evidence="4">
    <location>
        <begin position="20"/>
        <end position="67"/>
    </location>
</feature>
<sequence length="510" mass="53303">MRLRLTTLPLLTSVLLASACGGGSSSGPQRPASAVDAVSPGFTPPDERPAAPSPPAQGPARTPEPPAYAHEWVVSPTGNDAAAGTEPAPVRTLTKALSLAGPGDRIRVLAGSYAERVLITGSVRAGTAEAPITLEGVELPRILPGAQQGALVVVERPHWRIRGFDIDAQNRPAFAVVFSGNTEGTVLSGSEIHHARYGAGISFHNGAHGATLENNHIHHIFVANKDGHGVLIQPTVRNITVRDNVIHDNSGDSIQCYSPDGSVPGAPADGLLIEGNDLYGNIEQSIDIKTCYNVTIRRNKLHKARRHPRLGGNGALVVHMSARDVLIEENDFYDAGLAIGIGGNRYGPMPSGIVIRRNLIRDMLTEGGMTGGGLQLAVSTGTQVVNNTFTRLPGPALILGRGDGGPTQGLVLKNNIIDADQAMEVGDQVPGLTTGSNLYRPGATFLEEGAALNLSQWQARGQDRTSREEAAPIDPETLSPGPAAVDRAERLELDTSCGAGPDIGAVESGC</sequence>
<dbReference type="PANTHER" id="PTHR40088">
    <property type="entry name" value="PECTATE LYASE (EUROFUNG)"/>
    <property type="match status" value="1"/>
</dbReference>
<dbReference type="SUPFAM" id="SSF51126">
    <property type="entry name" value="Pectin lyase-like"/>
    <property type="match status" value="1"/>
</dbReference>
<feature type="domain" description="Right handed beta helix" evidence="7">
    <location>
        <begin position="179"/>
        <end position="305"/>
    </location>
</feature>
<protein>
    <submittedName>
        <fullName evidence="8">Parallel beta helix pectate lyase-like protein</fullName>
    </submittedName>
</protein>
<dbReference type="InterPro" id="IPR006626">
    <property type="entry name" value="PbH1"/>
</dbReference>
<dbReference type="EMBL" id="QUMU01000011">
    <property type="protein sequence ID" value="REG26794.1"/>
    <property type="molecule type" value="Genomic_DNA"/>
</dbReference>
<dbReference type="InterPro" id="IPR011459">
    <property type="entry name" value="DUF1565"/>
</dbReference>
<dbReference type="Pfam" id="PF07602">
    <property type="entry name" value="DUF1565"/>
    <property type="match status" value="1"/>
</dbReference>
<comment type="caution">
    <text evidence="8">The sequence shown here is derived from an EMBL/GenBank/DDBJ whole genome shotgun (WGS) entry which is preliminary data.</text>
</comment>
<feature type="compositionally biased region" description="Pro residues" evidence="4">
    <location>
        <begin position="51"/>
        <end position="66"/>
    </location>
</feature>
<dbReference type="InterPro" id="IPR039448">
    <property type="entry name" value="Beta_helix"/>
</dbReference>
<evidence type="ECO:0000256" key="2">
    <source>
        <dbReference type="ARBA" id="ARBA00022525"/>
    </source>
</evidence>
<feature type="region of interest" description="Disordered" evidence="4">
    <location>
        <begin position="457"/>
        <end position="482"/>
    </location>
</feature>
<dbReference type="Gene3D" id="2.160.20.10">
    <property type="entry name" value="Single-stranded right-handed beta-helix, Pectin lyase-like"/>
    <property type="match status" value="1"/>
</dbReference>
<name>A0ABX9JTK1_9BACT</name>
<keyword evidence="3 5" id="KW-0732">Signal</keyword>
<accession>A0ABX9JTK1</accession>
<feature type="domain" description="DUF1565" evidence="6">
    <location>
        <begin position="77"/>
        <end position="115"/>
    </location>
</feature>
<evidence type="ECO:0000313" key="8">
    <source>
        <dbReference type="EMBL" id="REG26794.1"/>
    </source>
</evidence>
<dbReference type="InterPro" id="IPR011050">
    <property type="entry name" value="Pectin_lyase_fold/virulence"/>
</dbReference>
<dbReference type="RefSeq" id="WP_047860431.1">
    <property type="nucleotide sequence ID" value="NZ_CP011509.1"/>
</dbReference>
<dbReference type="InterPro" id="IPR012334">
    <property type="entry name" value="Pectin_lyas_fold"/>
</dbReference>
<reference evidence="8 9" key="1">
    <citation type="submission" date="2018-08" db="EMBL/GenBank/DDBJ databases">
        <title>Genomic Encyclopedia of Archaeal and Bacterial Type Strains, Phase II (KMG-II): from individual species to whole genera.</title>
        <authorList>
            <person name="Goeker M."/>
        </authorList>
    </citation>
    <scope>NUCLEOTIDE SEQUENCE [LARGE SCALE GENOMIC DNA]</scope>
    <source>
        <strain evidence="8 9">DSM 2261</strain>
    </source>
</reference>
<evidence type="ECO:0000313" key="9">
    <source>
        <dbReference type="Proteomes" id="UP000256345"/>
    </source>
</evidence>
<evidence type="ECO:0000259" key="7">
    <source>
        <dbReference type="Pfam" id="PF13229"/>
    </source>
</evidence>
<keyword evidence="2" id="KW-0964">Secreted</keyword>
<evidence type="ECO:0000256" key="5">
    <source>
        <dbReference type="SAM" id="SignalP"/>
    </source>
</evidence>
<keyword evidence="9" id="KW-1185">Reference proteome</keyword>
<dbReference type="PROSITE" id="PS51257">
    <property type="entry name" value="PROKAR_LIPOPROTEIN"/>
    <property type="match status" value="1"/>
</dbReference>
<dbReference type="SMART" id="SM00710">
    <property type="entry name" value="PbH1"/>
    <property type="match status" value="8"/>
</dbReference>
<evidence type="ECO:0000256" key="3">
    <source>
        <dbReference type="ARBA" id="ARBA00022729"/>
    </source>
</evidence>
<dbReference type="InterPro" id="IPR052052">
    <property type="entry name" value="Polysaccharide_Lyase_9"/>
</dbReference>
<comment type="subcellular location">
    <subcellularLocation>
        <location evidence="1">Secreted</location>
    </subcellularLocation>
</comment>
<feature type="signal peptide" evidence="5">
    <location>
        <begin position="1"/>
        <end position="19"/>
    </location>
</feature>
<dbReference type="Proteomes" id="UP000256345">
    <property type="component" value="Unassembled WGS sequence"/>
</dbReference>
<proteinExistence type="predicted"/>
<gene>
    <name evidence="8" type="ORF">ATI61_111345</name>
</gene>
<organism evidence="8 9">
    <name type="scientific">Archangium gephyra</name>
    <dbReference type="NCBI Taxonomy" id="48"/>
    <lineage>
        <taxon>Bacteria</taxon>
        <taxon>Pseudomonadati</taxon>
        <taxon>Myxococcota</taxon>
        <taxon>Myxococcia</taxon>
        <taxon>Myxococcales</taxon>
        <taxon>Cystobacterineae</taxon>
        <taxon>Archangiaceae</taxon>
        <taxon>Archangium</taxon>
    </lineage>
</organism>
<feature type="compositionally biased region" description="Basic and acidic residues" evidence="4">
    <location>
        <begin position="461"/>
        <end position="470"/>
    </location>
</feature>
<evidence type="ECO:0000256" key="1">
    <source>
        <dbReference type="ARBA" id="ARBA00004613"/>
    </source>
</evidence>
<dbReference type="PANTHER" id="PTHR40088:SF2">
    <property type="entry name" value="SECRETED SUGAR HYDROLASE"/>
    <property type="match status" value="1"/>
</dbReference>
<dbReference type="Pfam" id="PF13229">
    <property type="entry name" value="Beta_helix"/>
    <property type="match status" value="1"/>
</dbReference>
<feature type="chain" id="PRO_5047192441" evidence="5">
    <location>
        <begin position="20"/>
        <end position="510"/>
    </location>
</feature>
<evidence type="ECO:0000256" key="4">
    <source>
        <dbReference type="SAM" id="MobiDB-lite"/>
    </source>
</evidence>